<dbReference type="InterPro" id="IPR010921">
    <property type="entry name" value="Trp_repressor/repl_initiator"/>
</dbReference>
<dbReference type="InterPro" id="IPR038116">
    <property type="entry name" value="TrpR-like_sf"/>
</dbReference>
<dbReference type="Proteomes" id="UP000176725">
    <property type="component" value="Unassembled WGS sequence"/>
</dbReference>
<accession>A0A1F8BL80</accession>
<dbReference type="SUPFAM" id="SSF48295">
    <property type="entry name" value="TrpR-like"/>
    <property type="match status" value="1"/>
</dbReference>
<organism evidence="1 2">
    <name type="scientific">Candidatus Woesebacteria bacterium RIFCSPLOWO2_01_FULL_39_25</name>
    <dbReference type="NCBI Taxonomy" id="1802521"/>
    <lineage>
        <taxon>Bacteria</taxon>
        <taxon>Candidatus Woeseibacteriota</taxon>
    </lineage>
</organism>
<protein>
    <recommendedName>
        <fullName evidence="3">TrpR like protein, YerC/YecD</fullName>
    </recommendedName>
</protein>
<comment type="caution">
    <text evidence="1">The sequence shown here is derived from an EMBL/GenBank/DDBJ whole genome shotgun (WGS) entry which is preliminary data.</text>
</comment>
<dbReference type="Pfam" id="PF01371">
    <property type="entry name" value="Trp_repressor"/>
    <property type="match status" value="1"/>
</dbReference>
<gene>
    <name evidence="1" type="ORF">A2893_04190</name>
</gene>
<dbReference type="Gene3D" id="1.10.1270.10">
    <property type="entry name" value="TrpR-like"/>
    <property type="match status" value="1"/>
</dbReference>
<dbReference type="EMBL" id="MGHH01000007">
    <property type="protein sequence ID" value="OGM64824.1"/>
    <property type="molecule type" value="Genomic_DNA"/>
</dbReference>
<dbReference type="InterPro" id="IPR000831">
    <property type="entry name" value="Trp_repress"/>
</dbReference>
<dbReference type="GO" id="GO:0043565">
    <property type="term" value="F:sequence-specific DNA binding"/>
    <property type="evidence" value="ECO:0007669"/>
    <property type="project" value="InterPro"/>
</dbReference>
<proteinExistence type="predicted"/>
<evidence type="ECO:0000313" key="1">
    <source>
        <dbReference type="EMBL" id="OGM64824.1"/>
    </source>
</evidence>
<name>A0A1F8BL80_9BACT</name>
<reference evidence="1 2" key="1">
    <citation type="journal article" date="2016" name="Nat. Commun.">
        <title>Thousands of microbial genomes shed light on interconnected biogeochemical processes in an aquifer system.</title>
        <authorList>
            <person name="Anantharaman K."/>
            <person name="Brown C.T."/>
            <person name="Hug L.A."/>
            <person name="Sharon I."/>
            <person name="Castelle C.J."/>
            <person name="Probst A.J."/>
            <person name="Thomas B.C."/>
            <person name="Singh A."/>
            <person name="Wilkins M.J."/>
            <person name="Karaoz U."/>
            <person name="Brodie E.L."/>
            <person name="Williams K.H."/>
            <person name="Hubbard S.S."/>
            <person name="Banfield J.F."/>
        </authorList>
    </citation>
    <scope>NUCLEOTIDE SEQUENCE [LARGE SCALE GENOMIC DNA]</scope>
</reference>
<dbReference type="GO" id="GO:0003700">
    <property type="term" value="F:DNA-binding transcription factor activity"/>
    <property type="evidence" value="ECO:0007669"/>
    <property type="project" value="InterPro"/>
</dbReference>
<evidence type="ECO:0008006" key="3">
    <source>
        <dbReference type="Google" id="ProtNLM"/>
    </source>
</evidence>
<sequence length="149" mass="17386">MTKISRIPLRTDVWERIFDLFIETLADLKDKQKFAAFVDDFFSPTEKIMFAKRLALTVLLAKSHDYQSIRQILRISPPTIAKMSLKVKYEGKGLHPVIEGIFKKEAARIIWKEIESLFDIPTKGSLRSPESFKRRISREQKIAQLKSEF</sequence>
<evidence type="ECO:0000313" key="2">
    <source>
        <dbReference type="Proteomes" id="UP000176725"/>
    </source>
</evidence>
<dbReference type="AlphaFoldDB" id="A0A1F8BL80"/>